<dbReference type="InterPro" id="IPR020904">
    <property type="entry name" value="Sc_DH/Rdtase_CS"/>
</dbReference>
<sequence length="250" mass="26808">MSNTPTAVVVGGSTGIGRGIADAWAASGFETHVFSRSRPTGPGGEALQWHRLDFRDPTEARTVLDAEVPARVDIACYSSIYFTLRRENFVDVAQSDWLDQFDINVHGLFHTLRATLPALRRAAPGLFLHVSSEVVYNAGPGRAGYTATKAAASALIDSVSQEIDPTDVTFVQTLPVGMVDSPGIRARRPADFDYSGYMTPADFGPLAAHLAATRGRGHASEALVVHEDRTWTSVSDGIPLSQSRPLTTQG</sequence>
<dbReference type="CDD" id="cd05233">
    <property type="entry name" value="SDR_c"/>
    <property type="match status" value="1"/>
</dbReference>
<proteinExistence type="inferred from homology"/>
<comment type="similarity">
    <text evidence="1">Belongs to the short-chain dehydrogenases/reductases (SDR) family.</text>
</comment>
<dbReference type="Gene3D" id="3.40.50.720">
    <property type="entry name" value="NAD(P)-binding Rossmann-like Domain"/>
    <property type="match status" value="1"/>
</dbReference>
<organism evidence="3 4">
    <name type="scientific">Tsukamurella conjunctivitidis</name>
    <dbReference type="NCBI Taxonomy" id="2592068"/>
    <lineage>
        <taxon>Bacteria</taxon>
        <taxon>Bacillati</taxon>
        <taxon>Actinomycetota</taxon>
        <taxon>Actinomycetes</taxon>
        <taxon>Mycobacteriales</taxon>
        <taxon>Tsukamurellaceae</taxon>
        <taxon>Tsukamurella</taxon>
    </lineage>
</organism>
<protein>
    <submittedName>
        <fullName evidence="3">SDR family oxidoreductase</fullName>
    </submittedName>
</protein>
<dbReference type="EMBL" id="VIGX01000013">
    <property type="protein sequence ID" value="TWS27501.1"/>
    <property type="molecule type" value="Genomic_DNA"/>
</dbReference>
<reference evidence="3 4" key="1">
    <citation type="submission" date="2019-06" db="EMBL/GenBank/DDBJ databases">
        <title>Tsukamurella conjunctivitidis sp. nov., Tsukamurella assacharolytica sp. nov. and Tsukamurella sputae sp. nov. isolated from patients with conjunctivitis, bacteraemia (lymphoma) and respiratory infection (sputum) in Hong Kong.</title>
        <authorList>
            <person name="Teng J.L.L."/>
            <person name="Lee H.H."/>
            <person name="Fong J.Y.H."/>
            <person name="Fok K.M.N."/>
            <person name="Lau S.K.P."/>
            <person name="Woo P.C.Y."/>
        </authorList>
    </citation>
    <scope>NUCLEOTIDE SEQUENCE [LARGE SCALE GENOMIC DNA]</scope>
    <source>
        <strain evidence="3 4">HKU72</strain>
    </source>
</reference>
<dbReference type="InterPro" id="IPR036291">
    <property type="entry name" value="NAD(P)-bd_dom_sf"/>
</dbReference>
<accession>A0A5C5RZS7</accession>
<dbReference type="PROSITE" id="PS00061">
    <property type="entry name" value="ADH_SHORT"/>
    <property type="match status" value="1"/>
</dbReference>
<dbReference type="OrthoDB" id="286404at2"/>
<dbReference type="AlphaFoldDB" id="A0A5C5RZS7"/>
<name>A0A5C5RZS7_9ACTN</name>
<evidence type="ECO:0000313" key="3">
    <source>
        <dbReference type="EMBL" id="TWS27501.1"/>
    </source>
</evidence>
<evidence type="ECO:0000256" key="2">
    <source>
        <dbReference type="ARBA" id="ARBA00023002"/>
    </source>
</evidence>
<dbReference type="GO" id="GO:0016491">
    <property type="term" value="F:oxidoreductase activity"/>
    <property type="evidence" value="ECO:0007669"/>
    <property type="project" value="UniProtKB-KW"/>
</dbReference>
<evidence type="ECO:0000313" key="4">
    <source>
        <dbReference type="Proteomes" id="UP000319375"/>
    </source>
</evidence>
<dbReference type="Pfam" id="PF00106">
    <property type="entry name" value="adh_short"/>
    <property type="match status" value="1"/>
</dbReference>
<dbReference type="PANTHER" id="PTHR24321">
    <property type="entry name" value="DEHYDROGENASES, SHORT CHAIN"/>
    <property type="match status" value="1"/>
</dbReference>
<dbReference type="InterPro" id="IPR002347">
    <property type="entry name" value="SDR_fam"/>
</dbReference>
<evidence type="ECO:0000256" key="1">
    <source>
        <dbReference type="ARBA" id="ARBA00006484"/>
    </source>
</evidence>
<dbReference type="Proteomes" id="UP000319375">
    <property type="component" value="Unassembled WGS sequence"/>
</dbReference>
<keyword evidence="2" id="KW-0560">Oxidoreductase</keyword>
<dbReference type="SUPFAM" id="SSF51735">
    <property type="entry name" value="NAD(P)-binding Rossmann-fold domains"/>
    <property type="match status" value="1"/>
</dbReference>
<dbReference type="PANTHER" id="PTHR24321:SF8">
    <property type="entry name" value="ESTRADIOL 17-BETA-DEHYDROGENASE 8-RELATED"/>
    <property type="match status" value="1"/>
</dbReference>
<comment type="caution">
    <text evidence="3">The sequence shown here is derived from an EMBL/GenBank/DDBJ whole genome shotgun (WGS) entry which is preliminary data.</text>
</comment>
<keyword evidence="4" id="KW-1185">Reference proteome</keyword>
<dbReference type="RefSeq" id="WP_146488444.1">
    <property type="nucleotide sequence ID" value="NZ_VIGX01000013.1"/>
</dbReference>
<gene>
    <name evidence="3" type="ORF">FK530_18460</name>
</gene>
<dbReference type="PRINTS" id="PR00081">
    <property type="entry name" value="GDHRDH"/>
</dbReference>